<evidence type="ECO:0000256" key="7">
    <source>
        <dbReference type="SAM" id="MobiDB-lite"/>
    </source>
</evidence>
<dbReference type="GO" id="GO:0005737">
    <property type="term" value="C:cytoplasm"/>
    <property type="evidence" value="ECO:0007669"/>
    <property type="project" value="TreeGrafter"/>
</dbReference>
<dbReference type="PANTHER" id="PTHR10502">
    <property type="entry name" value="ANNEXIN"/>
    <property type="match status" value="1"/>
</dbReference>
<dbReference type="OMA" id="FNMIMAS"/>
<dbReference type="GO" id="GO:0005634">
    <property type="term" value="C:nucleus"/>
    <property type="evidence" value="ECO:0007669"/>
    <property type="project" value="TreeGrafter"/>
</dbReference>
<name>A0A3P6TNV1_LITSI</name>
<dbReference type="InterPro" id="IPR018252">
    <property type="entry name" value="Annexin_repeat_CS"/>
</dbReference>
<feature type="compositionally biased region" description="Polar residues" evidence="7">
    <location>
        <begin position="21"/>
        <end position="38"/>
    </location>
</feature>
<reference evidence="8 9" key="1">
    <citation type="submission" date="2018-08" db="EMBL/GenBank/DDBJ databases">
        <authorList>
            <person name="Laetsch R D."/>
            <person name="Stevens L."/>
            <person name="Kumar S."/>
            <person name="Blaxter L. M."/>
        </authorList>
    </citation>
    <scope>NUCLEOTIDE SEQUENCE [LARGE SCALE GENOMIC DNA]</scope>
</reference>
<dbReference type="GO" id="GO:0012506">
    <property type="term" value="C:vesicle membrane"/>
    <property type="evidence" value="ECO:0007669"/>
    <property type="project" value="TreeGrafter"/>
</dbReference>
<evidence type="ECO:0000313" key="8">
    <source>
        <dbReference type="EMBL" id="VDK82755.1"/>
    </source>
</evidence>
<dbReference type="GO" id="GO:0005509">
    <property type="term" value="F:calcium ion binding"/>
    <property type="evidence" value="ECO:0007669"/>
    <property type="project" value="InterPro"/>
</dbReference>
<organism evidence="8 9">
    <name type="scientific">Litomosoides sigmodontis</name>
    <name type="common">Filarial nematode worm</name>
    <dbReference type="NCBI Taxonomy" id="42156"/>
    <lineage>
        <taxon>Eukaryota</taxon>
        <taxon>Metazoa</taxon>
        <taxon>Ecdysozoa</taxon>
        <taxon>Nematoda</taxon>
        <taxon>Chromadorea</taxon>
        <taxon>Rhabditida</taxon>
        <taxon>Spirurina</taxon>
        <taxon>Spiruromorpha</taxon>
        <taxon>Filarioidea</taxon>
        <taxon>Onchocercidae</taxon>
        <taxon>Litomosoides</taxon>
    </lineage>
</organism>
<dbReference type="GO" id="GO:0001786">
    <property type="term" value="F:phosphatidylserine binding"/>
    <property type="evidence" value="ECO:0007669"/>
    <property type="project" value="TreeGrafter"/>
</dbReference>
<keyword evidence="4 6" id="KW-0041">Annexin</keyword>
<feature type="compositionally biased region" description="Polar residues" evidence="7">
    <location>
        <begin position="216"/>
        <end position="231"/>
    </location>
</feature>
<dbReference type="GO" id="GO:0005886">
    <property type="term" value="C:plasma membrane"/>
    <property type="evidence" value="ECO:0007669"/>
    <property type="project" value="TreeGrafter"/>
</dbReference>
<sequence length="554" mass="59623">MSLKSQIFGTILNEVTKGLKNAQQGGNRNSSDEQQQSGIPGASRFGQHGGHPGYQSGYPDHQGGYAGQQAGYPVGYPGPQGGYPGQQGGYPGQQGGYPGQQGGYPGQQGGYPGQQGGGYPGQQGGYPGQHGGYPGQQGGYPGQQGSYPGQQGGYPGQQGSYPGQQGGYPGQRGSYPGQQGGYPGQLGGYPGQQGGYPGQQGSYPSQHAYPVEPSSYPHQASQPGQTSNNYGPSPGRDMQGTPSLRQYQAFNANSDAETLRNAMRGLGCNKSKVVAVLCSRANVQREQIATAYKTMYGKDLINDLKSELSGDFEDLIMALMERPARYDARQLHKAMEGLGTKESVLIEIMCSRTNAQIAELRNAYEQMYKSTLEKDLIGETSGHFKRLLVSLCSGGRDESIQTDAVRANQDARKLYKAGERRLGTDESCFNAILAAQNYAQLRLVFLEYQKVTNHTIENAIEAEFSGDIKDGLLAIVAFARNKAAYFATLLYDSMVGIGTRDNDLIRIIVTRSEIDLADIRQEFQRKYNKSLESFIKGDCSGAYKDGLIALVRGN</sequence>
<dbReference type="GO" id="GO:0005544">
    <property type="term" value="F:calcium-dependent phospholipid binding"/>
    <property type="evidence" value="ECO:0007669"/>
    <property type="project" value="UniProtKB-KW"/>
</dbReference>
<dbReference type="SMART" id="SM00335">
    <property type="entry name" value="ANX"/>
    <property type="match status" value="4"/>
</dbReference>
<dbReference type="PRINTS" id="PR00196">
    <property type="entry name" value="ANNEXIN"/>
</dbReference>
<evidence type="ECO:0000256" key="3">
    <source>
        <dbReference type="ARBA" id="ARBA00022837"/>
    </source>
</evidence>
<evidence type="ECO:0000313" key="9">
    <source>
        <dbReference type="Proteomes" id="UP000277928"/>
    </source>
</evidence>
<keyword evidence="9" id="KW-1185">Reference proteome</keyword>
<dbReference type="FunFam" id="1.10.220.10:FF:000002">
    <property type="entry name" value="Annexin"/>
    <property type="match status" value="1"/>
</dbReference>
<dbReference type="FunFam" id="1.10.220.10:FF:000004">
    <property type="entry name" value="Annexin"/>
    <property type="match status" value="1"/>
</dbReference>
<dbReference type="PROSITE" id="PS51897">
    <property type="entry name" value="ANNEXIN_2"/>
    <property type="match status" value="4"/>
</dbReference>
<dbReference type="InterPro" id="IPR018502">
    <property type="entry name" value="Annexin_repeat"/>
</dbReference>
<dbReference type="FunFam" id="1.10.220.10:FF:000003">
    <property type="entry name" value="Annexin"/>
    <property type="match status" value="1"/>
</dbReference>
<dbReference type="Pfam" id="PF00191">
    <property type="entry name" value="Annexin"/>
    <property type="match status" value="4"/>
</dbReference>
<gene>
    <name evidence="8" type="ORF">NLS_LOCUS5895</name>
</gene>
<keyword evidence="3 6" id="KW-0106">Calcium</keyword>
<keyword evidence="5 6" id="KW-0111">Calcium/phospholipid-binding</keyword>
<evidence type="ECO:0000256" key="4">
    <source>
        <dbReference type="ARBA" id="ARBA00023216"/>
    </source>
</evidence>
<comment type="similarity">
    <text evidence="1 6">Belongs to the annexin family.</text>
</comment>
<dbReference type="PROSITE" id="PS00223">
    <property type="entry name" value="ANNEXIN_1"/>
    <property type="match status" value="2"/>
</dbReference>
<evidence type="ECO:0000256" key="2">
    <source>
        <dbReference type="ARBA" id="ARBA00022737"/>
    </source>
</evidence>
<keyword evidence="2 6" id="KW-0677">Repeat</keyword>
<evidence type="ECO:0000256" key="6">
    <source>
        <dbReference type="RuleBase" id="RU003540"/>
    </source>
</evidence>
<dbReference type="Gene3D" id="1.10.220.10">
    <property type="entry name" value="Annexin"/>
    <property type="match status" value="4"/>
</dbReference>
<feature type="compositionally biased region" description="Low complexity" evidence="7">
    <location>
        <begin position="67"/>
        <end position="77"/>
    </location>
</feature>
<comment type="domain">
    <text evidence="6">A pair of annexin repeats may form one binding site for calcium and phospholipid.</text>
</comment>
<feature type="compositionally biased region" description="Gly residues" evidence="7">
    <location>
        <begin position="78"/>
        <end position="142"/>
    </location>
</feature>
<dbReference type="OrthoDB" id="37886at2759"/>
<dbReference type="InterPro" id="IPR001464">
    <property type="entry name" value="Annexin"/>
</dbReference>
<evidence type="ECO:0000256" key="5">
    <source>
        <dbReference type="ARBA" id="ARBA00023302"/>
    </source>
</evidence>
<dbReference type="SUPFAM" id="SSF47874">
    <property type="entry name" value="Annexin"/>
    <property type="match status" value="1"/>
</dbReference>
<evidence type="ECO:0000256" key="1">
    <source>
        <dbReference type="ARBA" id="ARBA00007831"/>
    </source>
</evidence>
<dbReference type="EMBL" id="UYRX01000476">
    <property type="protein sequence ID" value="VDK82755.1"/>
    <property type="molecule type" value="Genomic_DNA"/>
</dbReference>
<proteinExistence type="inferred from homology"/>
<dbReference type="FunFam" id="1.10.220.10:FF:000001">
    <property type="entry name" value="Annexin"/>
    <property type="match status" value="1"/>
</dbReference>
<dbReference type="PANTHER" id="PTHR10502:SF102">
    <property type="entry name" value="ANNEXIN B11"/>
    <property type="match status" value="1"/>
</dbReference>
<dbReference type="AlphaFoldDB" id="A0A3P6TNV1"/>
<dbReference type="STRING" id="42156.A0A3P6TNV1"/>
<dbReference type="InterPro" id="IPR037104">
    <property type="entry name" value="Annexin_sf"/>
</dbReference>
<feature type="region of interest" description="Disordered" evidence="7">
    <location>
        <begin position="19"/>
        <end position="242"/>
    </location>
</feature>
<dbReference type="Proteomes" id="UP000277928">
    <property type="component" value="Unassembled WGS sequence"/>
</dbReference>
<accession>A0A3P6TNV1</accession>
<protein>
    <recommendedName>
        <fullName evidence="6">Annexin</fullName>
    </recommendedName>
</protein>
<feature type="compositionally biased region" description="Gly residues" evidence="7">
    <location>
        <begin position="178"/>
        <end position="198"/>
    </location>
</feature>